<accession>A0A345C152</accession>
<dbReference type="InterPro" id="IPR025877">
    <property type="entry name" value="MobA-like_NTP_Trfase"/>
</dbReference>
<keyword evidence="10" id="KW-0548">Nucleotidyltransferase</keyword>
<evidence type="ECO:0000256" key="6">
    <source>
        <dbReference type="ARBA" id="ARBA00023134"/>
    </source>
</evidence>
<dbReference type="GO" id="GO:0046872">
    <property type="term" value="F:metal ion binding"/>
    <property type="evidence" value="ECO:0007669"/>
    <property type="project" value="UniProtKB-KW"/>
</dbReference>
<feature type="binding site" evidence="8">
    <location>
        <begin position="8"/>
        <end position="10"/>
    </location>
    <ligand>
        <name>GTP</name>
        <dbReference type="ChEBI" id="CHEBI:37565"/>
    </ligand>
</feature>
<dbReference type="EMBL" id="CP031092">
    <property type="protein sequence ID" value="AXF56933.1"/>
    <property type="molecule type" value="Genomic_DNA"/>
</dbReference>
<dbReference type="InterPro" id="IPR029044">
    <property type="entry name" value="Nucleotide-diphossugar_trans"/>
</dbReference>
<feature type="binding site" evidence="8">
    <location>
        <position position="100"/>
    </location>
    <ligand>
        <name>Mg(2+)</name>
        <dbReference type="ChEBI" id="CHEBI:18420"/>
    </ligand>
</feature>
<feature type="binding site" evidence="8">
    <location>
        <position position="100"/>
    </location>
    <ligand>
        <name>GTP</name>
        <dbReference type="ChEBI" id="CHEBI:37565"/>
    </ligand>
</feature>
<evidence type="ECO:0000259" key="9">
    <source>
        <dbReference type="Pfam" id="PF12804"/>
    </source>
</evidence>
<dbReference type="GO" id="GO:0005525">
    <property type="term" value="F:GTP binding"/>
    <property type="evidence" value="ECO:0007669"/>
    <property type="project" value="UniProtKB-UniRule"/>
</dbReference>
<evidence type="ECO:0000256" key="3">
    <source>
        <dbReference type="ARBA" id="ARBA00022723"/>
    </source>
</evidence>
<comment type="function">
    <text evidence="8">Transfers a GMP moiety from GTP to Mo-molybdopterin (Mo-MPT) cofactor (Moco or molybdenum cofactor) to form Mo-molybdopterin guanine dinucleotide (Mo-MGD) cofactor.</text>
</comment>
<keyword evidence="6 8" id="KW-0342">GTP-binding</keyword>
<evidence type="ECO:0000256" key="5">
    <source>
        <dbReference type="ARBA" id="ARBA00022842"/>
    </source>
</evidence>
<sequence length="192" mass="21320">MNVAGLLLAGGRSSRYRKQKLFEPYHGNPLYQQSIAAMQDAGISSIYIVTNQELAPAFESHAASIIIEEQPHGGPLHALHTAMEKLSSDRLDWMQILPGDVPYVYGGTVSSILQTAKEHTTADIVLPTTDGRSQPLHAAYHMRCLPALRELVKKESSMKALYDNAQTRQLPFPGDHPAFININRPEDWRHAP</sequence>
<dbReference type="Gene3D" id="3.90.550.10">
    <property type="entry name" value="Spore Coat Polysaccharide Biosynthesis Protein SpsA, Chain A"/>
    <property type="match status" value="1"/>
</dbReference>
<evidence type="ECO:0000313" key="10">
    <source>
        <dbReference type="EMBL" id="AXF56933.1"/>
    </source>
</evidence>
<comment type="similarity">
    <text evidence="8">Belongs to the MobA family.</text>
</comment>
<keyword evidence="3 8" id="KW-0479">Metal-binding</keyword>
<dbReference type="PANTHER" id="PTHR19136">
    <property type="entry name" value="MOLYBDENUM COFACTOR GUANYLYLTRANSFERASE"/>
    <property type="match status" value="1"/>
</dbReference>
<keyword evidence="7 8" id="KW-0501">Molybdenum cofactor biosynthesis</keyword>
<dbReference type="PANTHER" id="PTHR19136:SF81">
    <property type="entry name" value="MOLYBDENUM COFACTOR GUANYLYLTRANSFERASE"/>
    <property type="match status" value="1"/>
</dbReference>
<keyword evidence="1 8" id="KW-0963">Cytoplasm</keyword>
<reference evidence="10 11" key="1">
    <citation type="journal article" date="2018" name="J. Microbiol.">
        <title>Salicibibacter kimchii gen. nov., sp. nov., a moderately halophilic and alkalitolerant bacterium in the family Bacillaceae, isolated from kimchi.</title>
        <authorList>
            <person name="Jang J.Y."/>
            <person name="Oh Y.J."/>
            <person name="Lim S.K."/>
            <person name="Park H.K."/>
            <person name="Lee C."/>
            <person name="Kim J.Y."/>
            <person name="Lee M.A."/>
            <person name="Choi H.J."/>
        </authorList>
    </citation>
    <scope>NUCLEOTIDE SEQUENCE [LARGE SCALE GENOMIC DNA]</scope>
    <source>
        <strain evidence="10 11">NKC1-1</strain>
    </source>
</reference>
<dbReference type="KEGG" id="rue:DT065_13600"/>
<evidence type="ECO:0000256" key="1">
    <source>
        <dbReference type="ARBA" id="ARBA00022490"/>
    </source>
</evidence>
<dbReference type="GO" id="GO:0061603">
    <property type="term" value="F:molybdenum cofactor guanylyltransferase activity"/>
    <property type="evidence" value="ECO:0007669"/>
    <property type="project" value="UniProtKB-EC"/>
</dbReference>
<protein>
    <recommendedName>
        <fullName evidence="8">Probable molybdenum cofactor guanylyltransferase</fullName>
        <shortName evidence="8">MoCo guanylyltransferase</shortName>
        <ecNumber evidence="8">2.7.7.77</ecNumber>
    </recommendedName>
    <alternativeName>
        <fullName evidence="8">GTP:molybdopterin guanylyltransferase</fullName>
    </alternativeName>
    <alternativeName>
        <fullName evidence="8">Mo-MPT guanylyltransferase</fullName>
    </alternativeName>
    <alternativeName>
        <fullName evidence="8">Molybdopterin guanylyltransferase</fullName>
    </alternativeName>
    <alternativeName>
        <fullName evidence="8">Molybdopterin-guanine dinucleotide synthase</fullName>
        <shortName evidence="8">MGD synthase</shortName>
    </alternativeName>
</protein>
<dbReference type="InterPro" id="IPR013482">
    <property type="entry name" value="Molybde_CF_guanTrfase"/>
</dbReference>
<organism evidence="10 11">
    <name type="scientific">Salicibibacter kimchii</name>
    <dbReference type="NCBI Taxonomy" id="2099786"/>
    <lineage>
        <taxon>Bacteria</taxon>
        <taxon>Bacillati</taxon>
        <taxon>Bacillota</taxon>
        <taxon>Bacilli</taxon>
        <taxon>Bacillales</taxon>
        <taxon>Bacillaceae</taxon>
        <taxon>Salicibibacter</taxon>
    </lineage>
</organism>
<comment type="subcellular location">
    <subcellularLocation>
        <location evidence="8">Cytoplasm</location>
    </subcellularLocation>
</comment>
<comment type="catalytic activity">
    <reaction evidence="8">
        <text>Mo-molybdopterin + GTP + H(+) = Mo-molybdopterin guanine dinucleotide + diphosphate</text>
        <dbReference type="Rhea" id="RHEA:34243"/>
        <dbReference type="ChEBI" id="CHEBI:15378"/>
        <dbReference type="ChEBI" id="CHEBI:33019"/>
        <dbReference type="ChEBI" id="CHEBI:37565"/>
        <dbReference type="ChEBI" id="CHEBI:71302"/>
        <dbReference type="ChEBI" id="CHEBI:71310"/>
        <dbReference type="EC" id="2.7.7.77"/>
    </reaction>
</comment>
<keyword evidence="5 8" id="KW-0460">Magnesium</keyword>
<dbReference type="EC" id="2.7.7.77" evidence="8"/>
<dbReference type="RefSeq" id="WP_114374300.1">
    <property type="nucleotide sequence ID" value="NZ_CP031092.1"/>
</dbReference>
<evidence type="ECO:0000256" key="4">
    <source>
        <dbReference type="ARBA" id="ARBA00022741"/>
    </source>
</evidence>
<dbReference type="Proteomes" id="UP000252100">
    <property type="component" value="Chromosome"/>
</dbReference>
<name>A0A345C152_9BACI</name>
<comment type="caution">
    <text evidence="8">Lacks conserved residue(s) required for the propagation of feature annotation.</text>
</comment>
<dbReference type="Pfam" id="PF12804">
    <property type="entry name" value="NTP_transf_3"/>
    <property type="match status" value="1"/>
</dbReference>
<dbReference type="SUPFAM" id="SSF53448">
    <property type="entry name" value="Nucleotide-diphospho-sugar transferases"/>
    <property type="match status" value="1"/>
</dbReference>
<comment type="domain">
    <text evidence="8">The N-terminal domain determines nucleotide recognition and specific binding, while the C-terminal domain determines the specific binding to the target protein.</text>
</comment>
<keyword evidence="2 8" id="KW-0808">Transferase</keyword>
<evidence type="ECO:0000256" key="7">
    <source>
        <dbReference type="ARBA" id="ARBA00023150"/>
    </source>
</evidence>
<keyword evidence="11" id="KW-1185">Reference proteome</keyword>
<gene>
    <name evidence="8" type="primary">mobA</name>
    <name evidence="10" type="ORF">DT065_13600</name>
</gene>
<evidence type="ECO:0000256" key="2">
    <source>
        <dbReference type="ARBA" id="ARBA00022679"/>
    </source>
</evidence>
<dbReference type="AlphaFoldDB" id="A0A345C152"/>
<dbReference type="GO" id="GO:0006777">
    <property type="term" value="P:Mo-molybdopterin cofactor biosynthetic process"/>
    <property type="evidence" value="ECO:0007669"/>
    <property type="project" value="UniProtKB-KW"/>
</dbReference>
<comment type="cofactor">
    <cofactor evidence="8">
        <name>Mg(2+)</name>
        <dbReference type="ChEBI" id="CHEBI:18420"/>
    </cofactor>
</comment>
<evidence type="ECO:0000313" key="11">
    <source>
        <dbReference type="Proteomes" id="UP000252100"/>
    </source>
</evidence>
<dbReference type="GO" id="GO:0005737">
    <property type="term" value="C:cytoplasm"/>
    <property type="evidence" value="ECO:0007669"/>
    <property type="project" value="UniProtKB-SubCell"/>
</dbReference>
<feature type="domain" description="MobA-like NTP transferase" evidence="9">
    <location>
        <begin position="5"/>
        <end position="163"/>
    </location>
</feature>
<proteinExistence type="inferred from homology"/>
<evidence type="ECO:0000256" key="8">
    <source>
        <dbReference type="HAMAP-Rule" id="MF_00316"/>
    </source>
</evidence>
<keyword evidence="4 8" id="KW-0547">Nucleotide-binding</keyword>
<dbReference type="OrthoDB" id="9788394at2"/>
<dbReference type="CDD" id="cd02503">
    <property type="entry name" value="MobA"/>
    <property type="match status" value="1"/>
</dbReference>
<dbReference type="HAMAP" id="MF_00316">
    <property type="entry name" value="MobA"/>
    <property type="match status" value="1"/>
</dbReference>
<feature type="binding site" evidence="8">
    <location>
        <position position="20"/>
    </location>
    <ligand>
        <name>GTP</name>
        <dbReference type="ChEBI" id="CHEBI:37565"/>
    </ligand>
</feature>